<dbReference type="GO" id="GO:0006104">
    <property type="term" value="P:succinyl-CoA metabolic process"/>
    <property type="evidence" value="ECO:0007669"/>
    <property type="project" value="TreeGrafter"/>
</dbReference>
<dbReference type="PIRSF" id="PIRSF001554">
    <property type="entry name" value="SucCS_beta"/>
    <property type="match status" value="1"/>
</dbReference>
<keyword evidence="3" id="KW-0479">Metal-binding</keyword>
<dbReference type="InterPro" id="IPR013650">
    <property type="entry name" value="ATP-grasp_succ-CoA_synth-type"/>
</dbReference>
<dbReference type="FunFam" id="3.40.50.261:FF:000001">
    <property type="entry name" value="Succinate--CoA ligase [ADP-forming] subunit beta"/>
    <property type="match status" value="1"/>
</dbReference>
<sequence>MYLHEYQSKEILKRHNILVPRSILVEDINTIQTIKSLFISDKLFLKAQIHSGSRANFGGIVLVNNDFNDLYSKLNEMLGSKIVTNQTCGEFKLVKKVLVEEFIDFSRSFYLSLFINRADENICFLFSNDSGGSIESSSGKKFFTLNIEPLFGISDYNVKYILKKLDLDVFLFNKMKVLLSSFLDIFISNDLVLLEINPLIIKNDDFLCLDAKFEVDDNSFFRQEDLFISNDVTQYDFLEVEAKKYNLSYISLEGNIGCIVNGAGLAMSTMDLINMKNGSPANFLDIGGDATEDRVFNAIRIILLNNRVNCVFFNIFGGIVKCDFIAHSIVKFIKLMKINIPIVVRFVGNKSDEAVLILSECKNNVFFESDFTTAVEKVVKISKELK</sequence>
<dbReference type="EMBL" id="LR794158">
    <property type="protein sequence ID" value="CAB3976503.1"/>
    <property type="molecule type" value="Genomic_DNA"/>
</dbReference>
<dbReference type="InterPro" id="IPR005811">
    <property type="entry name" value="SUCC_ACL_C"/>
</dbReference>
<dbReference type="GO" id="GO:0005829">
    <property type="term" value="C:cytosol"/>
    <property type="evidence" value="ECO:0007669"/>
    <property type="project" value="TreeGrafter"/>
</dbReference>
<dbReference type="Gene3D" id="3.30.1490.20">
    <property type="entry name" value="ATP-grasp fold, A domain"/>
    <property type="match status" value="1"/>
</dbReference>
<accession>A0A6J5JYT4</accession>
<evidence type="ECO:0000256" key="3">
    <source>
        <dbReference type="ARBA" id="ARBA00022723"/>
    </source>
</evidence>
<keyword evidence="9" id="KW-1185">Reference proteome</keyword>
<dbReference type="PANTHER" id="PTHR11815:SF10">
    <property type="entry name" value="SUCCINATE--COA LIGASE [GDP-FORMING] SUBUNIT BETA, MITOCHONDRIAL"/>
    <property type="match status" value="1"/>
</dbReference>
<evidence type="ECO:0000256" key="1">
    <source>
        <dbReference type="ARBA" id="ARBA00022532"/>
    </source>
</evidence>
<dbReference type="AlphaFoldDB" id="A0A6J5JYT4"/>
<keyword evidence="5" id="KW-0460">Magnesium</keyword>
<dbReference type="PANTHER" id="PTHR11815">
    <property type="entry name" value="SUCCINYL-COA SYNTHETASE BETA CHAIN"/>
    <property type="match status" value="1"/>
</dbReference>
<proteinExistence type="predicted"/>
<dbReference type="KEGG" id="acil:ESZ_00313"/>
<dbReference type="InterPro" id="IPR005809">
    <property type="entry name" value="Succ_CoA_ligase-like_bsu"/>
</dbReference>
<dbReference type="SUPFAM" id="SSF56059">
    <property type="entry name" value="Glutathione synthetase ATP-binding domain-like"/>
    <property type="match status" value="1"/>
</dbReference>
<dbReference type="GO" id="GO:0006099">
    <property type="term" value="P:tricarboxylic acid cycle"/>
    <property type="evidence" value="ECO:0007669"/>
    <property type="project" value="UniProtKB-KW"/>
</dbReference>
<protein>
    <submittedName>
        <fullName evidence="8">Succinate--CoA ligase [ADP-forming] subunit beta</fullName>
        <ecNumber evidence="8">6.2.1.5</ecNumber>
    </submittedName>
</protein>
<dbReference type="SUPFAM" id="SSF52210">
    <property type="entry name" value="Succinyl-CoA synthetase domains"/>
    <property type="match status" value="1"/>
</dbReference>
<keyword evidence="2 8" id="KW-0436">Ligase</keyword>
<dbReference type="InterPro" id="IPR011761">
    <property type="entry name" value="ATP-grasp"/>
</dbReference>
<gene>
    <name evidence="8" type="primary">sucC</name>
    <name evidence="8" type="ORF">ESZ_00313</name>
</gene>
<dbReference type="GO" id="GO:0004775">
    <property type="term" value="F:succinate-CoA ligase (ADP-forming) activity"/>
    <property type="evidence" value="ECO:0007669"/>
    <property type="project" value="UniProtKB-EC"/>
</dbReference>
<evidence type="ECO:0000313" key="9">
    <source>
        <dbReference type="Proteomes" id="UP000509549"/>
    </source>
</evidence>
<feature type="domain" description="ATP-grasp" evidence="7">
    <location>
        <begin position="9"/>
        <end position="229"/>
    </location>
</feature>
<dbReference type="PROSITE" id="PS50975">
    <property type="entry name" value="ATP_GRASP"/>
    <property type="match status" value="1"/>
</dbReference>
<evidence type="ECO:0000256" key="6">
    <source>
        <dbReference type="PROSITE-ProRule" id="PRU00409"/>
    </source>
</evidence>
<dbReference type="Gene3D" id="3.30.470.20">
    <property type="entry name" value="ATP-grasp fold, B domain"/>
    <property type="match status" value="1"/>
</dbReference>
<reference evidence="8 9" key="1">
    <citation type="submission" date="2020-04" db="EMBL/GenBank/DDBJ databases">
        <authorList>
            <person name="Graf S J."/>
        </authorList>
    </citation>
    <scope>NUCLEOTIDE SEQUENCE [LARGE SCALE GENOMIC DNA]</scope>
    <source>
        <strain evidence="8">1</strain>
    </source>
</reference>
<dbReference type="GO" id="GO:0046872">
    <property type="term" value="F:metal ion binding"/>
    <property type="evidence" value="ECO:0007669"/>
    <property type="project" value="UniProtKB-KW"/>
</dbReference>
<keyword evidence="1" id="KW-0816">Tricarboxylic acid cycle</keyword>
<dbReference type="Proteomes" id="UP000509549">
    <property type="component" value="Chromosome"/>
</dbReference>
<dbReference type="InterPro" id="IPR013815">
    <property type="entry name" value="ATP_grasp_subdomain_1"/>
</dbReference>
<dbReference type="InterPro" id="IPR016102">
    <property type="entry name" value="Succinyl-CoA_synth-like"/>
</dbReference>
<evidence type="ECO:0000313" key="8">
    <source>
        <dbReference type="EMBL" id="CAB3976503.1"/>
    </source>
</evidence>
<dbReference type="RefSeq" id="WP_176605028.1">
    <property type="nucleotide sequence ID" value="NZ_LR794158.1"/>
</dbReference>
<name>A0A6J5JYT4_9GAMM</name>
<keyword evidence="4 6" id="KW-0547">Nucleotide-binding</keyword>
<evidence type="ECO:0000256" key="4">
    <source>
        <dbReference type="ARBA" id="ARBA00022741"/>
    </source>
</evidence>
<evidence type="ECO:0000259" key="7">
    <source>
        <dbReference type="PROSITE" id="PS50975"/>
    </source>
</evidence>
<dbReference type="Pfam" id="PF08442">
    <property type="entry name" value="ATP-grasp_2"/>
    <property type="match status" value="1"/>
</dbReference>
<keyword evidence="6" id="KW-0067">ATP-binding</keyword>
<dbReference type="Pfam" id="PF00549">
    <property type="entry name" value="Ligase_CoA"/>
    <property type="match status" value="1"/>
</dbReference>
<dbReference type="GO" id="GO:0005524">
    <property type="term" value="F:ATP binding"/>
    <property type="evidence" value="ECO:0007669"/>
    <property type="project" value="UniProtKB-UniRule"/>
</dbReference>
<organism evidence="8 9">
    <name type="scientific">Candidatus Azoamicus ciliaticola</name>
    <dbReference type="NCBI Taxonomy" id="2652803"/>
    <lineage>
        <taxon>Bacteria</taxon>
        <taxon>Pseudomonadati</taxon>
        <taxon>Pseudomonadota</taxon>
        <taxon>Gammaproteobacteria</taxon>
        <taxon>Candidatus Azoamicaceae</taxon>
        <taxon>Candidatus Azoamicus</taxon>
    </lineage>
</organism>
<dbReference type="EC" id="6.2.1.5" evidence="8"/>
<evidence type="ECO:0000256" key="2">
    <source>
        <dbReference type="ARBA" id="ARBA00022598"/>
    </source>
</evidence>
<dbReference type="GO" id="GO:0042709">
    <property type="term" value="C:succinate-CoA ligase complex"/>
    <property type="evidence" value="ECO:0007669"/>
    <property type="project" value="TreeGrafter"/>
</dbReference>
<evidence type="ECO:0000256" key="5">
    <source>
        <dbReference type="ARBA" id="ARBA00022842"/>
    </source>
</evidence>
<dbReference type="NCBIfam" id="NF001913">
    <property type="entry name" value="PRK00696.1"/>
    <property type="match status" value="1"/>
</dbReference>
<dbReference type="Gene3D" id="3.40.50.261">
    <property type="entry name" value="Succinyl-CoA synthetase domains"/>
    <property type="match status" value="1"/>
</dbReference>